<dbReference type="AlphaFoldDB" id="A0A4T0FRB5"/>
<evidence type="ECO:0000313" key="1">
    <source>
        <dbReference type="EMBL" id="TIA90810.1"/>
    </source>
</evidence>
<organism evidence="1 2">
    <name type="scientific">Wallemia hederae</name>
    <dbReference type="NCBI Taxonomy" id="1540922"/>
    <lineage>
        <taxon>Eukaryota</taxon>
        <taxon>Fungi</taxon>
        <taxon>Dikarya</taxon>
        <taxon>Basidiomycota</taxon>
        <taxon>Wallemiomycotina</taxon>
        <taxon>Wallemiomycetes</taxon>
        <taxon>Wallemiales</taxon>
        <taxon>Wallemiaceae</taxon>
        <taxon>Wallemia</taxon>
    </lineage>
</organism>
<dbReference type="OrthoDB" id="10495091at2759"/>
<dbReference type="Proteomes" id="UP000310189">
    <property type="component" value="Unassembled WGS sequence"/>
</dbReference>
<keyword evidence="2" id="KW-1185">Reference proteome</keyword>
<accession>A0A4T0FRB5</accession>
<evidence type="ECO:0000313" key="2">
    <source>
        <dbReference type="Proteomes" id="UP000310189"/>
    </source>
</evidence>
<protein>
    <recommendedName>
        <fullName evidence="3">F-box domain-containing protein</fullName>
    </recommendedName>
</protein>
<reference evidence="1 2" key="1">
    <citation type="submission" date="2019-03" db="EMBL/GenBank/DDBJ databases">
        <title>Sequencing 23 genomes of Wallemia ichthyophaga.</title>
        <authorList>
            <person name="Gostincar C."/>
        </authorList>
    </citation>
    <scope>NUCLEOTIDE SEQUENCE [LARGE SCALE GENOMIC DNA]</scope>
    <source>
        <strain evidence="1 2">EXF-5753</strain>
    </source>
</reference>
<gene>
    <name evidence="1" type="ORF">E3P99_01407</name>
</gene>
<proteinExistence type="predicted"/>
<evidence type="ECO:0008006" key="3">
    <source>
        <dbReference type="Google" id="ProtNLM"/>
    </source>
</evidence>
<name>A0A4T0FRB5_9BASI</name>
<dbReference type="EMBL" id="SPNW01000016">
    <property type="protein sequence ID" value="TIA90810.1"/>
    <property type="molecule type" value="Genomic_DNA"/>
</dbReference>
<sequence length="437" mass="50552">MSINKIPTEIWEHIVELSFDDDDWDVGRRLSQVNKLIRYNILCTPIPWRRLQFSLADLNDNSIRDRFDEWASEMNERSGHAVKYIHLELTLAVIYSSDCINFALHRFTISNTLNVIKYTCETRIQFLQLGCPQAKHVIAHIHGLEEDDEPAELFVDNAVEVVESDNVLLRYPETHMSMTDIRLRSVDINFTGRHRTSAEYQYRTTGDNFYDTINTLDDEQFELILSSPVLKTLKVIHADSVSWTANYNIPTLKSITVQNSYCDFVSQITMPNIETVDLIDVHKSENAWNTSFELGSSLKHLSIIRSNTPYTFSTFNLISLNLEGSPDELHFWTQSDTGIFKRRYCSSLKALNISFTNFSLEDVLALVLDVDLEQLVCDLPNTHDDEDRDALEDAIADEVGLYWTSIDQYYEDMRINDSIVQYFFPYPKDPFSSLPDM</sequence>
<comment type="caution">
    <text evidence="1">The sequence shown here is derived from an EMBL/GenBank/DDBJ whole genome shotgun (WGS) entry which is preliminary data.</text>
</comment>